<feature type="region of interest" description="Disordered" evidence="6">
    <location>
        <begin position="1"/>
        <end position="22"/>
    </location>
</feature>
<dbReference type="EMBL" id="JBFMKM010000016">
    <property type="protein sequence ID" value="KAL1297445.1"/>
    <property type="molecule type" value="Genomic_DNA"/>
</dbReference>
<dbReference type="Pfam" id="PF21711">
    <property type="entry name" value="DCTN5"/>
    <property type="match status" value="1"/>
</dbReference>
<dbReference type="InterPro" id="IPR011004">
    <property type="entry name" value="Trimer_LpxA-like_sf"/>
</dbReference>
<sequence length="230" mass="23522">MSSRPAPMARKSTKSEYIETDTGNKISRKAKIEGKPNIMLGGRTVIMADVYMRGDLHRFSNSAAEGGGVGAGSGGQQAPTTAISIGRYTVVATGTTLRPPARVSRGQMSYYPMRIGDNVFIGPNSHISAISISSHVHIGANSILSPFVIVKENVKILPGTVVPPNMVIPAGSIVAGKPGRVIGEVGEGWGIGAGSGGTGGAVGGTVGPGGSGESSWVEGGELRELVRSIR</sequence>
<proteinExistence type="inferred from homology"/>
<evidence type="ECO:0000256" key="3">
    <source>
        <dbReference type="ARBA" id="ARBA00023212"/>
    </source>
</evidence>
<dbReference type="PANTHER" id="PTHR46126">
    <property type="entry name" value="DYNACTIN SUBUNIT 5"/>
    <property type="match status" value="1"/>
</dbReference>
<dbReference type="Gene3D" id="2.160.10.10">
    <property type="entry name" value="Hexapeptide repeat proteins"/>
    <property type="match status" value="1"/>
</dbReference>
<keyword evidence="3" id="KW-0206">Cytoskeleton</keyword>
<gene>
    <name evidence="7" type="ORF">AAFC00_004973</name>
</gene>
<keyword evidence="2" id="KW-0963">Cytoplasm</keyword>
<dbReference type="GeneID" id="95978673"/>
<dbReference type="CDD" id="cd03359">
    <property type="entry name" value="LbH_Dynactin_5"/>
    <property type="match status" value="1"/>
</dbReference>
<dbReference type="Proteomes" id="UP001562354">
    <property type="component" value="Unassembled WGS sequence"/>
</dbReference>
<comment type="caution">
    <text evidence="7">The sequence shown here is derived from an EMBL/GenBank/DDBJ whole genome shotgun (WGS) entry which is preliminary data.</text>
</comment>
<dbReference type="PANTHER" id="PTHR46126:SF1">
    <property type="entry name" value="DYNACTIN SUBUNIT 5"/>
    <property type="match status" value="1"/>
</dbReference>
<evidence type="ECO:0000313" key="7">
    <source>
        <dbReference type="EMBL" id="KAL1297445.1"/>
    </source>
</evidence>
<keyword evidence="8" id="KW-1185">Reference proteome</keyword>
<name>A0ABR3P3Z4_9PEZI</name>
<dbReference type="InterPro" id="IPR047125">
    <property type="entry name" value="DCTN5"/>
</dbReference>
<reference evidence="7 8" key="1">
    <citation type="submission" date="2024-07" db="EMBL/GenBank/DDBJ databases">
        <title>Draft sequence of the Neodothiora populina.</title>
        <authorList>
            <person name="Drown D.D."/>
            <person name="Schuette U.S."/>
            <person name="Buechlein A.B."/>
            <person name="Rusch D.R."/>
            <person name="Winton L.W."/>
            <person name="Adams G.A."/>
        </authorList>
    </citation>
    <scope>NUCLEOTIDE SEQUENCE [LARGE SCALE GENOMIC DNA]</scope>
    <source>
        <strain evidence="7 8">CPC 39397</strain>
    </source>
</reference>
<evidence type="ECO:0000256" key="1">
    <source>
        <dbReference type="ARBA" id="ARBA00004245"/>
    </source>
</evidence>
<feature type="compositionally biased region" description="Gly residues" evidence="6">
    <location>
        <begin position="194"/>
        <end position="212"/>
    </location>
</feature>
<evidence type="ECO:0000313" key="8">
    <source>
        <dbReference type="Proteomes" id="UP001562354"/>
    </source>
</evidence>
<dbReference type="SUPFAM" id="SSF51161">
    <property type="entry name" value="Trimeric LpxA-like enzymes"/>
    <property type="match status" value="1"/>
</dbReference>
<evidence type="ECO:0000256" key="6">
    <source>
        <dbReference type="SAM" id="MobiDB-lite"/>
    </source>
</evidence>
<organism evidence="7 8">
    <name type="scientific">Neodothiora populina</name>
    <dbReference type="NCBI Taxonomy" id="2781224"/>
    <lineage>
        <taxon>Eukaryota</taxon>
        <taxon>Fungi</taxon>
        <taxon>Dikarya</taxon>
        <taxon>Ascomycota</taxon>
        <taxon>Pezizomycotina</taxon>
        <taxon>Dothideomycetes</taxon>
        <taxon>Dothideomycetidae</taxon>
        <taxon>Dothideales</taxon>
        <taxon>Dothioraceae</taxon>
        <taxon>Neodothiora</taxon>
    </lineage>
</organism>
<evidence type="ECO:0000256" key="5">
    <source>
        <dbReference type="ARBA" id="ARBA00034865"/>
    </source>
</evidence>
<evidence type="ECO:0000256" key="4">
    <source>
        <dbReference type="ARBA" id="ARBA00034706"/>
    </source>
</evidence>
<comment type="similarity">
    <text evidence="4">Belongs to the dynactin subunits 5/6 family. Dynactin subunit 5 subfamily.</text>
</comment>
<dbReference type="RefSeq" id="XP_069197127.1">
    <property type="nucleotide sequence ID" value="XM_069344692.1"/>
</dbReference>
<comment type="subcellular location">
    <subcellularLocation>
        <location evidence="1">Cytoplasm</location>
        <location evidence="1">Cytoskeleton</location>
    </subcellularLocation>
</comment>
<protein>
    <recommendedName>
        <fullName evidence="5">Dynactin subunit 5</fullName>
    </recommendedName>
</protein>
<feature type="region of interest" description="Disordered" evidence="6">
    <location>
        <begin position="194"/>
        <end position="217"/>
    </location>
</feature>
<accession>A0ABR3P3Z4</accession>
<evidence type="ECO:0000256" key="2">
    <source>
        <dbReference type="ARBA" id="ARBA00022490"/>
    </source>
</evidence>